<dbReference type="AlphaFoldDB" id="A0A1I0VG50"/>
<keyword evidence="3" id="KW-1185">Reference proteome</keyword>
<dbReference type="InterPro" id="IPR043129">
    <property type="entry name" value="ATPase_NBD"/>
</dbReference>
<sequence length="407" mass="43206">MSEVQDISEPEATQSAVRGGTQAGLRAHNERLVLSMVRQNGPLAKVQIAKMTGLSAQTVSVIMRSLESDGLLVKGEPVRGKVGQPSTPIGLSATGAYFFGFKIGRRSAELALTDFLGRIVARRIVTYRYPELETTLAFAQEALEAISGSLCPEGRLRIAGIGVAMPYQIWDWERTIGLPPGTMSSWRDVDIRAELGRFSDLPVHLSNDASAACGAELVFGAKDRPSNFLYFYIGYFIGGGIVLRDNLYTGLSGNAGALGSMPVPGPDGRMAQLIDVASLSQVESAMQAQGLATAKLWSGVEGWDVPKPILAEWTERAAQGMAYAIASAAALIDLDAVLIDGWISPDLRLALVDRTTAALDHIDVSGISPPVIRPGTVGHDARVLGAASLPLSERFLVEAGAGFNTKT</sequence>
<organism evidence="2 3">
    <name type="scientific">Poseidonocella pacifica</name>
    <dbReference type="NCBI Taxonomy" id="871651"/>
    <lineage>
        <taxon>Bacteria</taxon>
        <taxon>Pseudomonadati</taxon>
        <taxon>Pseudomonadota</taxon>
        <taxon>Alphaproteobacteria</taxon>
        <taxon>Rhodobacterales</taxon>
        <taxon>Roseobacteraceae</taxon>
        <taxon>Poseidonocella</taxon>
    </lineage>
</organism>
<dbReference type="SUPFAM" id="SSF46785">
    <property type="entry name" value="Winged helix' DNA-binding domain"/>
    <property type="match status" value="1"/>
</dbReference>
<dbReference type="Pfam" id="PF13412">
    <property type="entry name" value="HTH_24"/>
    <property type="match status" value="1"/>
</dbReference>
<keyword evidence="2" id="KW-0808">Transferase</keyword>
<dbReference type="Proteomes" id="UP000198796">
    <property type="component" value="Unassembled WGS sequence"/>
</dbReference>
<dbReference type="GO" id="GO:0009384">
    <property type="term" value="F:N-acylmannosamine kinase activity"/>
    <property type="evidence" value="ECO:0007669"/>
    <property type="project" value="TreeGrafter"/>
</dbReference>
<dbReference type="EMBL" id="FOJU01000001">
    <property type="protein sequence ID" value="SFA75449.1"/>
    <property type="molecule type" value="Genomic_DNA"/>
</dbReference>
<dbReference type="Gene3D" id="1.10.10.10">
    <property type="entry name" value="Winged helix-like DNA-binding domain superfamily/Winged helix DNA-binding domain"/>
    <property type="match status" value="1"/>
</dbReference>
<evidence type="ECO:0000313" key="3">
    <source>
        <dbReference type="Proteomes" id="UP000198796"/>
    </source>
</evidence>
<proteinExistence type="predicted"/>
<dbReference type="SUPFAM" id="SSF53067">
    <property type="entry name" value="Actin-like ATPase domain"/>
    <property type="match status" value="1"/>
</dbReference>
<protein>
    <submittedName>
        <fullName evidence="2">Sugar kinase of the NBD/HSP70 family, may contain an N-terminal HTH domain</fullName>
    </submittedName>
</protein>
<feature type="region of interest" description="Disordered" evidence="1">
    <location>
        <begin position="1"/>
        <end position="21"/>
    </location>
</feature>
<accession>A0A1I0VG50</accession>
<dbReference type="STRING" id="871651.SAMN05421688_0614"/>
<evidence type="ECO:0000313" key="2">
    <source>
        <dbReference type="EMBL" id="SFA75449.1"/>
    </source>
</evidence>
<keyword evidence="2" id="KW-0418">Kinase</keyword>
<dbReference type="InterPro" id="IPR036388">
    <property type="entry name" value="WH-like_DNA-bd_sf"/>
</dbReference>
<dbReference type="InterPro" id="IPR000600">
    <property type="entry name" value="ROK"/>
</dbReference>
<evidence type="ECO:0000256" key="1">
    <source>
        <dbReference type="SAM" id="MobiDB-lite"/>
    </source>
</evidence>
<dbReference type="Gene3D" id="3.30.420.40">
    <property type="match status" value="2"/>
</dbReference>
<dbReference type="InterPro" id="IPR036390">
    <property type="entry name" value="WH_DNA-bd_sf"/>
</dbReference>
<dbReference type="PANTHER" id="PTHR18964">
    <property type="entry name" value="ROK (REPRESSOR, ORF, KINASE) FAMILY"/>
    <property type="match status" value="1"/>
</dbReference>
<name>A0A1I0VG50_9RHOB</name>
<dbReference type="Pfam" id="PF00480">
    <property type="entry name" value="ROK"/>
    <property type="match status" value="1"/>
</dbReference>
<dbReference type="GO" id="GO:0019262">
    <property type="term" value="P:N-acetylneuraminate catabolic process"/>
    <property type="evidence" value="ECO:0007669"/>
    <property type="project" value="TreeGrafter"/>
</dbReference>
<gene>
    <name evidence="2" type="ORF">SAMN05421688_0614</name>
</gene>
<reference evidence="2 3" key="1">
    <citation type="submission" date="2016-10" db="EMBL/GenBank/DDBJ databases">
        <authorList>
            <person name="de Groot N.N."/>
        </authorList>
    </citation>
    <scope>NUCLEOTIDE SEQUENCE [LARGE SCALE GENOMIC DNA]</scope>
    <source>
        <strain evidence="2 3">DSM 29316</strain>
    </source>
</reference>
<dbReference type="RefSeq" id="WP_281247926.1">
    <property type="nucleotide sequence ID" value="NZ_FOJU01000001.1"/>
</dbReference>
<dbReference type="PANTHER" id="PTHR18964:SF169">
    <property type="entry name" value="N-ACETYLMANNOSAMINE KINASE"/>
    <property type="match status" value="1"/>
</dbReference>